<dbReference type="Proteomes" id="UP000002791">
    <property type="component" value="Chromosome"/>
</dbReference>
<feature type="chain" id="PRO_5003600415" evidence="5">
    <location>
        <begin position="25"/>
        <end position="462"/>
    </location>
</feature>
<dbReference type="OrthoDB" id="3196343at2"/>
<dbReference type="GO" id="GO:0004650">
    <property type="term" value="F:polygalacturonase activity"/>
    <property type="evidence" value="ECO:0007669"/>
    <property type="project" value="InterPro"/>
</dbReference>
<dbReference type="AlphaFoldDB" id="H5XG09"/>
<dbReference type="STRING" id="882082.SaccyDRAFT_2718"/>
<dbReference type="PANTHER" id="PTHR31339">
    <property type="entry name" value="PECTIN LYASE-RELATED"/>
    <property type="match status" value="1"/>
</dbReference>
<proteinExistence type="inferred from homology"/>
<dbReference type="SUPFAM" id="SSF51126">
    <property type="entry name" value="Pectin lyase-like"/>
    <property type="match status" value="1"/>
</dbReference>
<dbReference type="InterPro" id="IPR012334">
    <property type="entry name" value="Pectin_lyas_fold"/>
</dbReference>
<dbReference type="InterPro" id="IPR006626">
    <property type="entry name" value="PbH1"/>
</dbReference>
<keyword evidence="8" id="KW-1185">Reference proteome</keyword>
<protein>
    <submittedName>
        <fullName evidence="7">Endopolygalacturonase</fullName>
    </submittedName>
</protein>
<accession>H5XG09</accession>
<evidence type="ECO:0000256" key="1">
    <source>
        <dbReference type="ARBA" id="ARBA00008834"/>
    </source>
</evidence>
<dbReference type="InterPro" id="IPR000743">
    <property type="entry name" value="Glyco_hydro_28"/>
</dbReference>
<keyword evidence="3 4" id="KW-0326">Glycosidase</keyword>
<gene>
    <name evidence="7" type="ORF">SaccyDRAFT_2718</name>
</gene>
<feature type="signal peptide" evidence="5">
    <location>
        <begin position="1"/>
        <end position="24"/>
    </location>
</feature>
<dbReference type="eggNOG" id="COG5434">
    <property type="taxonomic scope" value="Bacteria"/>
</dbReference>
<dbReference type="EMBL" id="CM001440">
    <property type="protein sequence ID" value="EHR61565.1"/>
    <property type="molecule type" value="Genomic_DNA"/>
</dbReference>
<dbReference type="Gene3D" id="2.160.20.10">
    <property type="entry name" value="Single-stranded right-handed beta-helix, Pectin lyase-like"/>
    <property type="match status" value="1"/>
</dbReference>
<name>H5XG09_9PSEU</name>
<evidence type="ECO:0000313" key="8">
    <source>
        <dbReference type="Proteomes" id="UP000002791"/>
    </source>
</evidence>
<evidence type="ECO:0000259" key="6">
    <source>
        <dbReference type="Pfam" id="PF12708"/>
    </source>
</evidence>
<dbReference type="HOGENOM" id="CLU_016031_8_3_11"/>
<dbReference type="InterPro" id="IPR011050">
    <property type="entry name" value="Pectin_lyase_fold/virulence"/>
</dbReference>
<keyword evidence="2 4" id="KW-0378">Hydrolase</keyword>
<sequence length="462" mass="49921">MRMPRVLPLVLALSLAGSAGSAVAAPASTPSTDWHHAAEIVRSIDEPDIPARTVDVTDYGAVGDGSTDARPAIEAALADMERAGGGRVVLPPGTWFSAGPIRLRSHVDLHVSSGATLRFSEDPADYLPVVPSRWEGTEMFGYSPLLHAHRVHDVAVTGGGLIDGNAEDGFAAWRELQGEDQQALRRMGKEGVPVEERVFGEGHYLRPSMLQFYESSDVLVEGVTIVDAPMWVNHFIYSDDITVRDVTVKTHRPNNDGVAIDSSSDVLVENNDFQGIGDDCVVVKSGRDEDGRRVGRPSENIVVRGNRMSGTEGGFAIGSEMSGGVNTVFVERNTMDTIGSALYIKANLDRGGVVERVRIRDITVGTAEKVLRFQTDYSGYQGGNHPPAFRDFVVENVRAGIVSDAAITAVGVPSSPVRDVTVRRMWVDQARIPLELKHTENVHLHNVWIGGQRMDDAEPTAG</sequence>
<dbReference type="SMART" id="SM00710">
    <property type="entry name" value="PbH1"/>
    <property type="match status" value="5"/>
</dbReference>
<evidence type="ECO:0000256" key="2">
    <source>
        <dbReference type="ARBA" id="ARBA00022801"/>
    </source>
</evidence>
<evidence type="ECO:0000256" key="4">
    <source>
        <dbReference type="RuleBase" id="RU361169"/>
    </source>
</evidence>
<feature type="domain" description="Rhamnogalacturonase A/B/Epimerase-like pectate lyase" evidence="6">
    <location>
        <begin position="54"/>
        <end position="109"/>
    </location>
</feature>
<keyword evidence="5" id="KW-0732">Signal</keyword>
<dbReference type="GO" id="GO:0005975">
    <property type="term" value="P:carbohydrate metabolic process"/>
    <property type="evidence" value="ECO:0007669"/>
    <property type="project" value="InterPro"/>
</dbReference>
<dbReference type="InterPro" id="IPR024535">
    <property type="entry name" value="RHGA/B-epi-like_pectate_lyase"/>
</dbReference>
<organism evidence="7 8">
    <name type="scientific">Saccharomonospora cyanea NA-134</name>
    <dbReference type="NCBI Taxonomy" id="882082"/>
    <lineage>
        <taxon>Bacteria</taxon>
        <taxon>Bacillati</taxon>
        <taxon>Actinomycetota</taxon>
        <taxon>Actinomycetes</taxon>
        <taxon>Pseudonocardiales</taxon>
        <taxon>Pseudonocardiaceae</taxon>
        <taxon>Saccharomonospora</taxon>
    </lineage>
</organism>
<comment type="similarity">
    <text evidence="1 4">Belongs to the glycosyl hydrolase 28 family.</text>
</comment>
<evidence type="ECO:0000313" key="7">
    <source>
        <dbReference type="EMBL" id="EHR61565.1"/>
    </source>
</evidence>
<reference evidence="7 8" key="1">
    <citation type="submission" date="2011-11" db="EMBL/GenBank/DDBJ databases">
        <title>The Noncontiguous Finished sequence of Saccharomonospora cyanea NA-134.</title>
        <authorList>
            <consortium name="US DOE Joint Genome Institute"/>
            <person name="Lucas S."/>
            <person name="Han J."/>
            <person name="Lapidus A."/>
            <person name="Cheng J.-F."/>
            <person name="Goodwin L."/>
            <person name="Pitluck S."/>
            <person name="Peters L."/>
            <person name="Ovchinnikova G."/>
            <person name="Lu M."/>
            <person name="Detter J.C."/>
            <person name="Han C."/>
            <person name="Tapia R."/>
            <person name="Land M."/>
            <person name="Hauser L."/>
            <person name="Kyrpides N."/>
            <person name="Ivanova N."/>
            <person name="Pagani I."/>
            <person name="Brambilla E.-M."/>
            <person name="Klenk H.-P."/>
            <person name="Woyke T."/>
        </authorList>
    </citation>
    <scope>NUCLEOTIDE SEQUENCE [LARGE SCALE GENOMIC DNA]</scope>
    <source>
        <strain evidence="7 8">NA-134</strain>
    </source>
</reference>
<evidence type="ECO:0000256" key="3">
    <source>
        <dbReference type="ARBA" id="ARBA00023295"/>
    </source>
</evidence>
<dbReference type="InterPro" id="IPR051801">
    <property type="entry name" value="GH28_Enzymes"/>
</dbReference>
<evidence type="ECO:0000256" key="5">
    <source>
        <dbReference type="SAM" id="SignalP"/>
    </source>
</evidence>
<dbReference type="PANTHER" id="PTHR31339:SF9">
    <property type="entry name" value="PLASMIN AND FIBRONECTIN-BINDING PROTEIN A"/>
    <property type="match status" value="1"/>
</dbReference>
<dbReference type="Pfam" id="PF00295">
    <property type="entry name" value="Glyco_hydro_28"/>
    <property type="match status" value="1"/>
</dbReference>
<dbReference type="Pfam" id="PF12708">
    <property type="entry name" value="Pect-lyase_RHGA_epim"/>
    <property type="match status" value="1"/>
</dbReference>